<evidence type="ECO:0000256" key="1">
    <source>
        <dbReference type="ARBA" id="ARBA00009480"/>
    </source>
</evidence>
<dbReference type="OrthoDB" id="18679at2759"/>
<dbReference type="Proteomes" id="UP000321570">
    <property type="component" value="Unassembled WGS sequence"/>
</dbReference>
<evidence type="ECO:0000313" key="8">
    <source>
        <dbReference type="Proteomes" id="UP000321570"/>
    </source>
</evidence>
<evidence type="ECO:0000313" key="6">
    <source>
        <dbReference type="EMBL" id="VUZ42656.1"/>
    </source>
</evidence>
<name>A0A0R3SPG2_HYMDI</name>
<evidence type="ECO:0000259" key="4">
    <source>
        <dbReference type="PROSITE" id="PS50192"/>
    </source>
</evidence>
<dbReference type="GO" id="GO:0019905">
    <property type="term" value="F:syntaxin binding"/>
    <property type="evidence" value="ECO:0007669"/>
    <property type="project" value="TreeGrafter"/>
</dbReference>
<keyword evidence="8" id="KW-1185">Reference proteome</keyword>
<dbReference type="WBParaSite" id="HDID_0000685001-mRNA-1">
    <property type="protein sequence ID" value="HDID_0000685001-mRNA-1"/>
    <property type="gene ID" value="HDID_0000685001"/>
</dbReference>
<dbReference type="GO" id="GO:0006887">
    <property type="term" value="P:exocytosis"/>
    <property type="evidence" value="ECO:0007669"/>
    <property type="project" value="TreeGrafter"/>
</dbReference>
<dbReference type="SMART" id="SM00397">
    <property type="entry name" value="t_SNARE"/>
    <property type="match status" value="2"/>
</dbReference>
<organism evidence="9">
    <name type="scientific">Hymenolepis diminuta</name>
    <name type="common">Rat tapeworm</name>
    <dbReference type="NCBI Taxonomy" id="6216"/>
    <lineage>
        <taxon>Eukaryota</taxon>
        <taxon>Metazoa</taxon>
        <taxon>Spiralia</taxon>
        <taxon>Lophotrochozoa</taxon>
        <taxon>Platyhelminthes</taxon>
        <taxon>Cestoda</taxon>
        <taxon>Eucestoda</taxon>
        <taxon>Cyclophyllidea</taxon>
        <taxon>Hymenolepididae</taxon>
        <taxon>Hymenolepis</taxon>
    </lineage>
</organism>
<dbReference type="GO" id="GO:0031201">
    <property type="term" value="C:SNARE complex"/>
    <property type="evidence" value="ECO:0007669"/>
    <property type="project" value="TreeGrafter"/>
</dbReference>
<feature type="coiled-coil region" evidence="2">
    <location>
        <begin position="62"/>
        <end position="89"/>
    </location>
</feature>
<evidence type="ECO:0000313" key="5">
    <source>
        <dbReference type="EMBL" id="VDL59166.1"/>
    </source>
</evidence>
<comment type="similarity">
    <text evidence="1">Belongs to the SNAP-25 family.</text>
</comment>
<dbReference type="CDD" id="cd15856">
    <property type="entry name" value="SNARE_SNAP29C"/>
    <property type="match status" value="1"/>
</dbReference>
<reference evidence="9" key="1">
    <citation type="submission" date="2017-02" db="UniProtKB">
        <authorList>
            <consortium name="WormBaseParasite"/>
        </authorList>
    </citation>
    <scope>IDENTIFICATION</scope>
</reference>
<feature type="region of interest" description="Disordered" evidence="3">
    <location>
        <begin position="1"/>
        <end position="32"/>
    </location>
</feature>
<reference evidence="6 8" key="3">
    <citation type="submission" date="2019-07" db="EMBL/GenBank/DDBJ databases">
        <authorList>
            <person name="Jastrzebski P J."/>
            <person name="Paukszto L."/>
            <person name="Jastrzebski P J."/>
        </authorList>
    </citation>
    <scope>NUCLEOTIDE SEQUENCE [LARGE SCALE GENOMIC DNA]</scope>
    <source>
        <strain evidence="6 8">WMS-il1</strain>
    </source>
</reference>
<evidence type="ECO:0000256" key="2">
    <source>
        <dbReference type="SAM" id="Coils"/>
    </source>
</evidence>
<dbReference type="GO" id="GO:0005484">
    <property type="term" value="F:SNAP receptor activity"/>
    <property type="evidence" value="ECO:0007669"/>
    <property type="project" value="TreeGrafter"/>
</dbReference>
<dbReference type="EMBL" id="UYSG01010882">
    <property type="protein sequence ID" value="VDL59166.1"/>
    <property type="molecule type" value="Genomic_DNA"/>
</dbReference>
<sequence length="222" mass="24527">MPGNPFGEDDNTAANPFDTNYGGSGGDMTFATPQNRTLASQQRALASIGHSERVGVSTLEELAEQGEKLDRAEQRLHEIAELQKDSQKQIGALQSWWKSWFTKKSTTPVGPVNKEPPPQIRNQPTHAASFLSQNVNSVSATMQQPSFQLSSQKQLSSQFDTNMDMMSSGMARLKSMATVMNAELRAQNQQLDRMDPQLSKVSDTMTTQNRQMNKLLGVKNPP</sequence>
<reference evidence="5 7" key="2">
    <citation type="submission" date="2018-11" db="EMBL/GenBank/DDBJ databases">
        <authorList>
            <consortium name="Pathogen Informatics"/>
        </authorList>
    </citation>
    <scope>NUCLEOTIDE SEQUENCE [LARGE SCALE GENOMIC DNA]</scope>
</reference>
<dbReference type="Proteomes" id="UP000274504">
    <property type="component" value="Unassembled WGS sequence"/>
</dbReference>
<dbReference type="STRING" id="6216.A0A0R3SPG2"/>
<protein>
    <submittedName>
        <fullName evidence="9">t-SNARE coiled-coil homology domain-containing protein</fullName>
    </submittedName>
</protein>
<accession>A0A0R3SPG2</accession>
<dbReference type="GO" id="GO:0006906">
    <property type="term" value="P:vesicle fusion"/>
    <property type="evidence" value="ECO:0007669"/>
    <property type="project" value="TreeGrafter"/>
</dbReference>
<dbReference type="SUPFAM" id="SSF58038">
    <property type="entry name" value="SNARE fusion complex"/>
    <property type="match status" value="2"/>
</dbReference>
<dbReference type="PANTHER" id="PTHR19305">
    <property type="entry name" value="SYNAPTOSOMAL ASSOCIATED PROTEIN"/>
    <property type="match status" value="1"/>
</dbReference>
<evidence type="ECO:0000313" key="9">
    <source>
        <dbReference type="WBParaSite" id="HDID_0000685001-mRNA-1"/>
    </source>
</evidence>
<proteinExistence type="inferred from homology"/>
<dbReference type="PANTHER" id="PTHR19305:SF9">
    <property type="entry name" value="SYNAPTOSOMAL-ASSOCIATED PROTEIN 29"/>
    <property type="match status" value="1"/>
</dbReference>
<dbReference type="InterPro" id="IPR000727">
    <property type="entry name" value="T_SNARE_dom"/>
</dbReference>
<feature type="domain" description="T-SNARE coiled-coil homology" evidence="4">
    <location>
        <begin position="153"/>
        <end position="215"/>
    </location>
</feature>
<keyword evidence="2" id="KW-0175">Coiled coil</keyword>
<gene>
    <name evidence="5" type="ORF">HDID_LOCUS6848</name>
    <name evidence="6" type="ORF">WMSIL1_LOCUS3062</name>
</gene>
<dbReference type="AlphaFoldDB" id="A0A0R3SPG2"/>
<evidence type="ECO:0000256" key="3">
    <source>
        <dbReference type="SAM" id="MobiDB-lite"/>
    </source>
</evidence>
<dbReference type="PROSITE" id="PS50192">
    <property type="entry name" value="T_SNARE"/>
    <property type="match status" value="1"/>
</dbReference>
<dbReference type="Gene3D" id="1.20.5.110">
    <property type="match status" value="2"/>
</dbReference>
<dbReference type="EMBL" id="CABIJS010000089">
    <property type="protein sequence ID" value="VUZ42656.1"/>
    <property type="molecule type" value="Genomic_DNA"/>
</dbReference>
<evidence type="ECO:0000313" key="7">
    <source>
        <dbReference type="Proteomes" id="UP000274504"/>
    </source>
</evidence>
<dbReference type="GO" id="GO:0005886">
    <property type="term" value="C:plasma membrane"/>
    <property type="evidence" value="ECO:0007669"/>
    <property type="project" value="TreeGrafter"/>
</dbReference>